<sequence>MVEGDDRRVNKQLINYLLHRGRSAQYYSGGIPLLTRFLAAWIREREKVKDEIAVMVEGYGCQIS</sequence>
<protein>
    <submittedName>
        <fullName evidence="1">Uncharacterized protein</fullName>
    </submittedName>
</protein>
<reference evidence="1 2" key="1">
    <citation type="submission" date="2018-02" db="EMBL/GenBank/DDBJ databases">
        <title>8 Nocardia nova and 1 Nocardia cyriacigeorgica strain used for evolution to TMP-SMX.</title>
        <authorList>
            <person name="Mehta H."/>
            <person name="Weng J."/>
            <person name="Shamoo Y."/>
        </authorList>
    </citation>
    <scope>NUCLEOTIDE SEQUENCE [LARGE SCALE GENOMIC DNA]</scope>
    <source>
        <strain evidence="1 2">ATCC 33727</strain>
    </source>
</reference>
<comment type="caution">
    <text evidence="1">The sequence shown here is derived from an EMBL/GenBank/DDBJ whole genome shotgun (WGS) entry which is preliminary data.</text>
</comment>
<organism evidence="1 2">
    <name type="scientific">Nocardia nova</name>
    <dbReference type="NCBI Taxonomy" id="37330"/>
    <lineage>
        <taxon>Bacteria</taxon>
        <taxon>Bacillati</taxon>
        <taxon>Actinomycetota</taxon>
        <taxon>Actinomycetes</taxon>
        <taxon>Mycobacteriales</taxon>
        <taxon>Nocardiaceae</taxon>
        <taxon>Nocardia</taxon>
    </lineage>
</organism>
<name>A0A2T2YU87_9NOCA</name>
<accession>A0A2T2YU87</accession>
<gene>
    <name evidence="1" type="ORF">C8259_28285</name>
</gene>
<dbReference type="Proteomes" id="UP000241647">
    <property type="component" value="Unassembled WGS sequence"/>
</dbReference>
<proteinExistence type="predicted"/>
<evidence type="ECO:0000313" key="2">
    <source>
        <dbReference type="Proteomes" id="UP000241647"/>
    </source>
</evidence>
<evidence type="ECO:0000313" key="1">
    <source>
        <dbReference type="EMBL" id="PSR59046.1"/>
    </source>
</evidence>
<dbReference type="EMBL" id="PYHS01000019">
    <property type="protein sequence ID" value="PSR59046.1"/>
    <property type="molecule type" value="Genomic_DNA"/>
</dbReference>
<dbReference type="AlphaFoldDB" id="A0A2T2YU87"/>